<evidence type="ECO:0000313" key="2">
    <source>
        <dbReference type="Proteomes" id="UP001595191"/>
    </source>
</evidence>
<proteinExistence type="predicted"/>
<sequence length="382" mass="41854">MKSFNFFMPTQIRFGVGRISELKEVSENLGKKCLLISRPLNGSQKKTYERINGILNEAGVSVFNFDEIIPNPTTEGVERGIEKAVEHQVDFILGVGGGSVMDSAKLIAFLYNAEAKINWDNAIEKYSNPFAVGPSPKTSLPFVAVSTTSGTGSQSTQAAVVSDTNNKNKVTIFHSGLFPYVSIVDPELMLTVPAHVTAATGFDAFTHAFESYLGNLTSPLTESMSLQAIKIVFDYLPIAIENPADIEARTQLAWADTLAGICLANGGAQLPHPLGEIIGGICPRVPHGETLAIVYPEFLKYKEPLAQDKFDRVARYINSKDDDRSLGERIIGLMKKVRLSEALQRANLTKEEHKEIMNHPLLTLLMPENTDQIKKIMSNSLA</sequence>
<organism evidence="1 2">
    <name type="scientific">Meishania litoralis</name>
    <dbReference type="NCBI Taxonomy" id="3434685"/>
    <lineage>
        <taxon>Bacteria</taxon>
        <taxon>Pseudomonadati</taxon>
        <taxon>Bacteroidota</taxon>
        <taxon>Flavobacteriia</taxon>
        <taxon>Flavobacteriales</taxon>
        <taxon>Flavobacteriaceae</taxon>
        <taxon>Meishania</taxon>
    </lineage>
</organism>
<dbReference type="Proteomes" id="UP001595191">
    <property type="component" value="Unassembled WGS sequence"/>
</dbReference>
<keyword evidence="2" id="KW-1185">Reference proteome</keyword>
<gene>
    <name evidence="1" type="ORF">ACEZ3G_06735</name>
</gene>
<accession>A0ACC7LHE8</accession>
<name>A0ACC7LHE8_9FLAO</name>
<evidence type="ECO:0000313" key="1">
    <source>
        <dbReference type="EMBL" id="MFH6603163.1"/>
    </source>
</evidence>
<protein>
    <submittedName>
        <fullName evidence="1">Iron-containing alcohol dehydrogenase</fullName>
    </submittedName>
</protein>
<dbReference type="EMBL" id="JBHFPV010000001">
    <property type="protein sequence ID" value="MFH6603163.1"/>
    <property type="molecule type" value="Genomic_DNA"/>
</dbReference>
<comment type="caution">
    <text evidence="1">The sequence shown here is derived from an EMBL/GenBank/DDBJ whole genome shotgun (WGS) entry which is preliminary data.</text>
</comment>
<reference evidence="1" key="1">
    <citation type="submission" date="2024-09" db="EMBL/GenBank/DDBJ databases">
        <authorList>
            <person name="Liu J."/>
        </authorList>
    </citation>
    <scope>NUCLEOTIDE SEQUENCE</scope>
    <source>
        <strain evidence="1">NBU2967</strain>
    </source>
</reference>